<accession>A0AAD7K3E7</accession>
<evidence type="ECO:0000313" key="1">
    <source>
        <dbReference type="EMBL" id="KAJ7776269.1"/>
    </source>
</evidence>
<comment type="caution">
    <text evidence="1">The sequence shown here is derived from an EMBL/GenBank/DDBJ whole genome shotgun (WGS) entry which is preliminary data.</text>
</comment>
<dbReference type="Proteomes" id="UP001215598">
    <property type="component" value="Unassembled WGS sequence"/>
</dbReference>
<evidence type="ECO:0000313" key="2">
    <source>
        <dbReference type="Proteomes" id="UP001215598"/>
    </source>
</evidence>
<name>A0AAD7K3E7_9AGAR</name>
<sequence length="128" mass="13927">MANPTQFLLPEEQRFNGMNFTDFKLVFLPGVEGRGFAGYLNGTTPTPTRTAAGVAAQMAVAATAAGTNPNFLVPEPYTPVHSTNPFLEEFIMRSQWLKSTILNNIVNPRALGLKTDGTPKELWDSLVA</sequence>
<dbReference type="AlphaFoldDB" id="A0AAD7K3E7"/>
<dbReference type="EMBL" id="JARKIB010000009">
    <property type="protein sequence ID" value="KAJ7776269.1"/>
    <property type="molecule type" value="Genomic_DNA"/>
</dbReference>
<organism evidence="1 2">
    <name type="scientific">Mycena metata</name>
    <dbReference type="NCBI Taxonomy" id="1033252"/>
    <lineage>
        <taxon>Eukaryota</taxon>
        <taxon>Fungi</taxon>
        <taxon>Dikarya</taxon>
        <taxon>Basidiomycota</taxon>
        <taxon>Agaricomycotina</taxon>
        <taxon>Agaricomycetes</taxon>
        <taxon>Agaricomycetidae</taxon>
        <taxon>Agaricales</taxon>
        <taxon>Marasmiineae</taxon>
        <taxon>Mycenaceae</taxon>
        <taxon>Mycena</taxon>
    </lineage>
</organism>
<protein>
    <submittedName>
        <fullName evidence="1">Uncharacterized protein</fullName>
    </submittedName>
</protein>
<gene>
    <name evidence="1" type="ORF">B0H16DRAFT_1302470</name>
</gene>
<feature type="non-terminal residue" evidence="1">
    <location>
        <position position="128"/>
    </location>
</feature>
<keyword evidence="2" id="KW-1185">Reference proteome</keyword>
<reference evidence="1" key="1">
    <citation type="submission" date="2023-03" db="EMBL/GenBank/DDBJ databases">
        <title>Massive genome expansion in bonnet fungi (Mycena s.s.) driven by repeated elements and novel gene families across ecological guilds.</title>
        <authorList>
            <consortium name="Lawrence Berkeley National Laboratory"/>
            <person name="Harder C.B."/>
            <person name="Miyauchi S."/>
            <person name="Viragh M."/>
            <person name="Kuo A."/>
            <person name="Thoen E."/>
            <person name="Andreopoulos B."/>
            <person name="Lu D."/>
            <person name="Skrede I."/>
            <person name="Drula E."/>
            <person name="Henrissat B."/>
            <person name="Morin E."/>
            <person name="Kohler A."/>
            <person name="Barry K."/>
            <person name="LaButti K."/>
            <person name="Morin E."/>
            <person name="Salamov A."/>
            <person name="Lipzen A."/>
            <person name="Mereny Z."/>
            <person name="Hegedus B."/>
            <person name="Baldrian P."/>
            <person name="Stursova M."/>
            <person name="Weitz H."/>
            <person name="Taylor A."/>
            <person name="Grigoriev I.V."/>
            <person name="Nagy L.G."/>
            <person name="Martin F."/>
            <person name="Kauserud H."/>
        </authorList>
    </citation>
    <scope>NUCLEOTIDE SEQUENCE</scope>
    <source>
        <strain evidence="1">CBHHK182m</strain>
    </source>
</reference>
<proteinExistence type="predicted"/>